<dbReference type="AlphaFoldDB" id="A0A542XCE0"/>
<dbReference type="Proteomes" id="UP000318336">
    <property type="component" value="Unassembled WGS sequence"/>
</dbReference>
<evidence type="ECO:0000256" key="3">
    <source>
        <dbReference type="ARBA" id="ARBA00022722"/>
    </source>
</evidence>
<feature type="domain" description="YqgF/RNase H-like" evidence="7">
    <location>
        <begin position="4"/>
        <end position="106"/>
    </location>
</feature>
<keyword evidence="9" id="KW-1185">Reference proteome</keyword>
<evidence type="ECO:0000256" key="1">
    <source>
        <dbReference type="ARBA" id="ARBA00022490"/>
    </source>
</evidence>
<comment type="similarity">
    <text evidence="5">Belongs to the YqgF HJR family.</text>
</comment>
<dbReference type="PANTHER" id="PTHR33317">
    <property type="entry name" value="POLYNUCLEOTIDYL TRANSFERASE, RIBONUCLEASE H-LIKE SUPERFAMILY PROTEIN"/>
    <property type="match status" value="1"/>
</dbReference>
<dbReference type="RefSeq" id="WP_142005413.1">
    <property type="nucleotide sequence ID" value="NZ_CAJTBP010000001.1"/>
</dbReference>
<dbReference type="EC" id="3.1.-.-" evidence="5"/>
<organism evidence="8 9">
    <name type="scientific">Barrientosiimonas humi</name>
    <dbReference type="NCBI Taxonomy" id="999931"/>
    <lineage>
        <taxon>Bacteria</taxon>
        <taxon>Bacillati</taxon>
        <taxon>Actinomycetota</taxon>
        <taxon>Actinomycetes</taxon>
        <taxon>Micrococcales</taxon>
        <taxon>Dermacoccaceae</taxon>
        <taxon>Barrientosiimonas</taxon>
    </lineage>
</organism>
<dbReference type="InterPro" id="IPR037027">
    <property type="entry name" value="YqgF/RNaseH-like_dom_sf"/>
</dbReference>
<accession>A0A542XCE0</accession>
<dbReference type="CDD" id="cd16964">
    <property type="entry name" value="YqgF"/>
    <property type="match status" value="1"/>
</dbReference>
<keyword evidence="2 5" id="KW-0690">Ribosome biogenesis</keyword>
<dbReference type="PANTHER" id="PTHR33317:SF4">
    <property type="entry name" value="POLYNUCLEOTIDYL TRANSFERASE, RIBONUCLEASE H-LIKE SUPERFAMILY PROTEIN"/>
    <property type="match status" value="1"/>
</dbReference>
<evidence type="ECO:0000313" key="8">
    <source>
        <dbReference type="EMBL" id="TQL33396.1"/>
    </source>
</evidence>
<keyword evidence="4 5" id="KW-0378">Hydrolase</keyword>
<reference evidence="8 9" key="1">
    <citation type="submission" date="2019-06" db="EMBL/GenBank/DDBJ databases">
        <title>Sequencing the genomes of 1000 actinobacteria strains.</title>
        <authorList>
            <person name="Klenk H.-P."/>
        </authorList>
    </citation>
    <scope>NUCLEOTIDE SEQUENCE [LARGE SCALE GENOMIC DNA]</scope>
    <source>
        <strain evidence="8 9">DSM 24617</strain>
    </source>
</reference>
<comment type="subcellular location">
    <subcellularLocation>
        <location evidence="5">Cytoplasm</location>
    </subcellularLocation>
</comment>
<evidence type="ECO:0000256" key="6">
    <source>
        <dbReference type="SAM" id="MobiDB-lite"/>
    </source>
</evidence>
<comment type="function">
    <text evidence="5">Could be a nuclease involved in processing of the 5'-end of pre-16S rRNA.</text>
</comment>
<feature type="region of interest" description="Disordered" evidence="6">
    <location>
        <begin position="141"/>
        <end position="168"/>
    </location>
</feature>
<evidence type="ECO:0000313" key="9">
    <source>
        <dbReference type="Proteomes" id="UP000318336"/>
    </source>
</evidence>
<dbReference type="SMART" id="SM00732">
    <property type="entry name" value="YqgFc"/>
    <property type="match status" value="1"/>
</dbReference>
<name>A0A542XCE0_9MICO</name>
<dbReference type="Pfam" id="PF03652">
    <property type="entry name" value="RuvX"/>
    <property type="match status" value="1"/>
</dbReference>
<keyword evidence="1 5" id="KW-0963">Cytoplasm</keyword>
<evidence type="ECO:0000259" key="7">
    <source>
        <dbReference type="SMART" id="SM00732"/>
    </source>
</evidence>
<keyword evidence="3 5" id="KW-0540">Nuclease</keyword>
<evidence type="ECO:0000256" key="2">
    <source>
        <dbReference type="ARBA" id="ARBA00022517"/>
    </source>
</evidence>
<dbReference type="EMBL" id="VFOK01000001">
    <property type="protein sequence ID" value="TQL33396.1"/>
    <property type="molecule type" value="Genomic_DNA"/>
</dbReference>
<dbReference type="GO" id="GO:0005829">
    <property type="term" value="C:cytosol"/>
    <property type="evidence" value="ECO:0007669"/>
    <property type="project" value="TreeGrafter"/>
</dbReference>
<dbReference type="InterPro" id="IPR006641">
    <property type="entry name" value="YqgF/RNaseH-like_dom"/>
</dbReference>
<sequence length="168" mass="17855">MRRGVRLGVDVGKARVGLSASDADGILATPVETLTREPAALGDVRRVAQEATEREAIEVVVGLPVGLSGSEGAAAQDARTWARELKKQLPRTSVRLVDERLTTVDAHRALHEGGVAGRQHRKHVDQVAAVLILQVALDSERRTGQPAGESVGGRKPRARRTARQEGGG</sequence>
<protein>
    <recommendedName>
        <fullName evidence="5">Putative pre-16S rRNA nuclease</fullName>
        <ecNumber evidence="5">3.1.-.-</ecNumber>
    </recommendedName>
</protein>
<evidence type="ECO:0000256" key="5">
    <source>
        <dbReference type="HAMAP-Rule" id="MF_00651"/>
    </source>
</evidence>
<dbReference type="GO" id="GO:0016788">
    <property type="term" value="F:hydrolase activity, acting on ester bonds"/>
    <property type="evidence" value="ECO:0007669"/>
    <property type="project" value="UniProtKB-UniRule"/>
</dbReference>
<dbReference type="InterPro" id="IPR005227">
    <property type="entry name" value="YqgF"/>
</dbReference>
<comment type="caution">
    <text evidence="8">The sequence shown here is derived from an EMBL/GenBank/DDBJ whole genome shotgun (WGS) entry which is preliminary data.</text>
</comment>
<proteinExistence type="inferred from homology"/>
<dbReference type="NCBIfam" id="TIGR00250">
    <property type="entry name" value="RNAse_H_YqgF"/>
    <property type="match status" value="1"/>
</dbReference>
<dbReference type="OrthoDB" id="9790539at2"/>
<dbReference type="InterPro" id="IPR012337">
    <property type="entry name" value="RNaseH-like_sf"/>
</dbReference>
<dbReference type="GO" id="GO:0000967">
    <property type="term" value="P:rRNA 5'-end processing"/>
    <property type="evidence" value="ECO:0007669"/>
    <property type="project" value="UniProtKB-UniRule"/>
</dbReference>
<dbReference type="GO" id="GO:0004518">
    <property type="term" value="F:nuclease activity"/>
    <property type="evidence" value="ECO:0007669"/>
    <property type="project" value="UniProtKB-KW"/>
</dbReference>
<dbReference type="HAMAP" id="MF_00651">
    <property type="entry name" value="Nuclease_YqgF"/>
    <property type="match status" value="1"/>
</dbReference>
<dbReference type="SUPFAM" id="SSF53098">
    <property type="entry name" value="Ribonuclease H-like"/>
    <property type="match status" value="1"/>
</dbReference>
<evidence type="ECO:0000256" key="4">
    <source>
        <dbReference type="ARBA" id="ARBA00022801"/>
    </source>
</evidence>
<dbReference type="Gene3D" id="3.30.420.140">
    <property type="entry name" value="YqgF/RNase H-like domain"/>
    <property type="match status" value="1"/>
</dbReference>
<gene>
    <name evidence="8" type="ORF">FB554_1539</name>
</gene>